<dbReference type="SUPFAM" id="SSF51197">
    <property type="entry name" value="Clavaminate synthase-like"/>
    <property type="match status" value="1"/>
</dbReference>
<name>A0A7S2NC27_9DINO</name>
<dbReference type="PANTHER" id="PTHR31630:SF6">
    <property type="entry name" value="PHYTANOYL-COA DIOXYGENASE-RELATED"/>
    <property type="match status" value="1"/>
</dbReference>
<evidence type="ECO:0008006" key="3">
    <source>
        <dbReference type="Google" id="ProtNLM"/>
    </source>
</evidence>
<feature type="signal peptide" evidence="1">
    <location>
        <begin position="1"/>
        <end position="23"/>
    </location>
</feature>
<dbReference type="Pfam" id="PF05721">
    <property type="entry name" value="PhyH"/>
    <property type="match status" value="1"/>
</dbReference>
<evidence type="ECO:0000313" key="2">
    <source>
        <dbReference type="EMBL" id="CAD9531432.1"/>
    </source>
</evidence>
<accession>A0A7S2NC27</accession>
<reference evidence="2" key="1">
    <citation type="submission" date="2021-01" db="EMBL/GenBank/DDBJ databases">
        <authorList>
            <person name="Corre E."/>
            <person name="Pelletier E."/>
            <person name="Niang G."/>
            <person name="Scheremetjew M."/>
            <person name="Finn R."/>
            <person name="Kale V."/>
            <person name="Holt S."/>
            <person name="Cochrane G."/>
            <person name="Meng A."/>
            <person name="Brown T."/>
            <person name="Cohen L."/>
        </authorList>
    </citation>
    <scope>NUCLEOTIDE SEQUENCE</scope>
    <source>
        <strain evidence="2">RCC3387</strain>
    </source>
</reference>
<evidence type="ECO:0000256" key="1">
    <source>
        <dbReference type="SAM" id="SignalP"/>
    </source>
</evidence>
<dbReference type="EMBL" id="HBGW01020130">
    <property type="protein sequence ID" value="CAD9531432.1"/>
    <property type="molecule type" value="Transcribed_RNA"/>
</dbReference>
<gene>
    <name evidence="2" type="ORF">BRAN1462_LOCUS12738</name>
</gene>
<dbReference type="InterPro" id="IPR008775">
    <property type="entry name" value="Phytyl_CoA_dOase-like"/>
</dbReference>
<dbReference type="AlphaFoldDB" id="A0A7S2NC27"/>
<sequence>MATLRALCALAQVLAVRVGSSRAGNDPYKTHTYSVPVQTEWEANATHVPLDEVLQKGSPRLKDVLDKYGFAVVTGVVPFQEQQAFEDDFKDDLLDLVDKEALSTGPEAAKYAHERLLKEGPRAFPIRTAETYLTEGAGFVLKRALMHGRFAWRARRHPNVAAVFGTLFPEEEKLVTSVDVTFFTPKGGQISKTNSFSAHVDQNKHDVRDGLSDSETYQGVLYIWPAGEGTSTTVLWPGSHHDRWDTMMEDERFKDSGKYGIHYCEIRAMYNQARGTQLAAGWAEHARRVVVPAGGLLLWNSRTLHTGWRGGPRLAQTVCLEPASRRKETARLAKLRLAALGLPSTHWAQLGMQHDMVLGYGGVFAKDRAPASAPFMFGRPLLPLLPALRPQGLADGADEGRLEKLVEVEYSTLGTWAFPGSAALLEASVRDTIKEHL</sequence>
<feature type="chain" id="PRO_5030671700" description="Phytanoyl-CoA dioxygenase" evidence="1">
    <location>
        <begin position="24"/>
        <end position="437"/>
    </location>
</feature>
<keyword evidence="1" id="KW-0732">Signal</keyword>
<protein>
    <recommendedName>
        <fullName evidence="3">Phytanoyl-CoA dioxygenase</fullName>
    </recommendedName>
</protein>
<organism evidence="2">
    <name type="scientific">Zooxanthella nutricula</name>
    <dbReference type="NCBI Taxonomy" id="1333877"/>
    <lineage>
        <taxon>Eukaryota</taxon>
        <taxon>Sar</taxon>
        <taxon>Alveolata</taxon>
        <taxon>Dinophyceae</taxon>
        <taxon>Peridiniales</taxon>
        <taxon>Peridiniales incertae sedis</taxon>
        <taxon>Zooxanthella</taxon>
    </lineage>
</organism>
<dbReference type="Gene3D" id="2.60.120.620">
    <property type="entry name" value="q2cbj1_9rhob like domain"/>
    <property type="match status" value="1"/>
</dbReference>
<dbReference type="PANTHER" id="PTHR31630">
    <property type="entry name" value="PHYTANOYL-COA DIOXYGENASE-RELATED-RELATED"/>
    <property type="match status" value="1"/>
</dbReference>
<proteinExistence type="predicted"/>